<keyword evidence="2" id="KW-1185">Reference proteome</keyword>
<dbReference type="EMBL" id="JYDW01002602">
    <property type="protein sequence ID" value="KRZ46656.1"/>
    <property type="molecule type" value="Genomic_DNA"/>
</dbReference>
<dbReference type="STRING" id="6335.A0A0V1KHH0"/>
<sequence>MWKLNNTLLNDTLVKEEMKKEIKDFLEFNENELWVPPKRNWKEHTLAA</sequence>
<protein>
    <submittedName>
        <fullName evidence="1">Retrovirus-related Pol polyprotein LINE-1</fullName>
    </submittedName>
</protein>
<accession>A0A0V1KHH0</accession>
<comment type="caution">
    <text evidence="1">The sequence shown here is derived from an EMBL/GenBank/DDBJ whole genome shotgun (WGS) entry which is preliminary data.</text>
</comment>
<organism evidence="1 2">
    <name type="scientific">Trichinella nativa</name>
    <dbReference type="NCBI Taxonomy" id="6335"/>
    <lineage>
        <taxon>Eukaryota</taxon>
        <taxon>Metazoa</taxon>
        <taxon>Ecdysozoa</taxon>
        <taxon>Nematoda</taxon>
        <taxon>Enoplea</taxon>
        <taxon>Dorylaimia</taxon>
        <taxon>Trichinellida</taxon>
        <taxon>Trichinellidae</taxon>
        <taxon>Trichinella</taxon>
    </lineage>
</organism>
<evidence type="ECO:0000313" key="2">
    <source>
        <dbReference type="Proteomes" id="UP000054721"/>
    </source>
</evidence>
<dbReference type="Proteomes" id="UP000054721">
    <property type="component" value="Unassembled WGS sequence"/>
</dbReference>
<gene>
    <name evidence="1" type="primary">Pol</name>
    <name evidence="1" type="ORF">T02_11350</name>
</gene>
<evidence type="ECO:0000313" key="1">
    <source>
        <dbReference type="EMBL" id="KRZ46656.1"/>
    </source>
</evidence>
<proteinExistence type="predicted"/>
<reference evidence="1 2" key="1">
    <citation type="submission" date="2015-05" db="EMBL/GenBank/DDBJ databases">
        <title>Evolution of Trichinella species and genotypes.</title>
        <authorList>
            <person name="Korhonen P.K."/>
            <person name="Edoardo P."/>
            <person name="Giuseppe L.R."/>
            <person name="Gasser R.B."/>
        </authorList>
    </citation>
    <scope>NUCLEOTIDE SEQUENCE [LARGE SCALE GENOMIC DNA]</scope>
    <source>
        <strain evidence="1">ISS10</strain>
    </source>
</reference>
<dbReference type="AlphaFoldDB" id="A0A0V1KHH0"/>
<name>A0A0V1KHH0_9BILA</name>